<dbReference type="EMBL" id="BAEO01000065">
    <property type="protein sequence ID" value="GAC21696.1"/>
    <property type="molecule type" value="Genomic_DNA"/>
</dbReference>
<dbReference type="InterPro" id="IPR009906">
    <property type="entry name" value="D-Glu_cyclase"/>
</dbReference>
<keyword evidence="2 3" id="KW-0456">Lyase</keyword>
<dbReference type="OrthoDB" id="149585at2"/>
<evidence type="ECO:0000256" key="2">
    <source>
        <dbReference type="ARBA" id="ARBA00023239"/>
    </source>
</evidence>
<dbReference type="GO" id="GO:0006536">
    <property type="term" value="P:glutamate metabolic process"/>
    <property type="evidence" value="ECO:0007669"/>
    <property type="project" value="TreeGrafter"/>
</dbReference>
<dbReference type="eggNOG" id="COG4336">
    <property type="taxonomic scope" value="Bacteria"/>
</dbReference>
<dbReference type="InterPro" id="IPR016938">
    <property type="entry name" value="UPF0317"/>
</dbReference>
<dbReference type="Gene3D" id="3.30.2040.10">
    <property type="entry name" value="PSTPO5379-like domain"/>
    <property type="match status" value="1"/>
</dbReference>
<evidence type="ECO:0000313" key="5">
    <source>
        <dbReference type="Proteomes" id="UP000006327"/>
    </source>
</evidence>
<dbReference type="SUPFAM" id="SSF160920">
    <property type="entry name" value="PSTPO5379-like"/>
    <property type="match status" value="1"/>
</dbReference>
<comment type="caution">
    <text evidence="4">The sequence shown here is derived from an EMBL/GenBank/DDBJ whole genome shotgun (WGS) entry which is preliminary data.</text>
</comment>
<dbReference type="Pfam" id="PF07286">
    <property type="entry name" value="D-Glu_cyclase"/>
    <property type="match status" value="1"/>
</dbReference>
<proteinExistence type="inferred from homology"/>
<dbReference type="PANTHER" id="PTHR32022">
    <property type="entry name" value="D-GLUTAMATE CYCLASE, MITOCHONDRIAL"/>
    <property type="match status" value="1"/>
</dbReference>
<dbReference type="Proteomes" id="UP000006327">
    <property type="component" value="Unassembled WGS sequence"/>
</dbReference>
<gene>
    <name evidence="4" type="ORF">GARC_4758</name>
</gene>
<dbReference type="Gene3D" id="3.40.1640.10">
    <property type="entry name" value="PSTPO5379-like"/>
    <property type="match status" value="1"/>
</dbReference>
<dbReference type="FunFam" id="3.30.2040.10:FF:000001">
    <property type="entry name" value="D-glutamate cyclase, mitochondrial"/>
    <property type="match status" value="1"/>
</dbReference>
<dbReference type="EC" id="4.2.1.-" evidence="3"/>
<evidence type="ECO:0000313" key="4">
    <source>
        <dbReference type="EMBL" id="GAC21696.1"/>
    </source>
</evidence>
<sequence length="261" mass="28815">MKQVTPHSIRQQIRRGEFQQNTSGFAPGYVQCNLVILPKKYANDFYEFCQLNSQSCPLIASSDTPGDFSLKMLGEDIDIRTDVPLYRIYKNGILDGEVNDIQYIWEEDFVAFLLGCSFSFEEALIAAGIEIRNISEAKNVPMYKTNIDTQGVAQFTGKMVVSMRPLKPEDVNKAIEICSQYPKVHGAPVHVGKPSEIGISDITQPDFGEAVTINAGEEPVFWACGVTPQLAIANAKPNICITHSPGYMLITDILNTSLKSG</sequence>
<accession>K6YCM2</accession>
<keyword evidence="5" id="KW-1185">Reference proteome</keyword>
<dbReference type="RefSeq" id="WP_007624951.1">
    <property type="nucleotide sequence ID" value="NZ_BAEO01000065.1"/>
</dbReference>
<dbReference type="PANTHER" id="PTHR32022:SF10">
    <property type="entry name" value="D-GLUTAMATE CYCLASE, MITOCHONDRIAL"/>
    <property type="match status" value="1"/>
</dbReference>
<dbReference type="PIRSF" id="PIRSF029755">
    <property type="entry name" value="UCP029755"/>
    <property type="match status" value="1"/>
</dbReference>
<organism evidence="4 5">
    <name type="scientific">Paraglaciecola arctica BSs20135</name>
    <dbReference type="NCBI Taxonomy" id="493475"/>
    <lineage>
        <taxon>Bacteria</taxon>
        <taxon>Pseudomonadati</taxon>
        <taxon>Pseudomonadota</taxon>
        <taxon>Gammaproteobacteria</taxon>
        <taxon>Alteromonadales</taxon>
        <taxon>Alteromonadaceae</taxon>
        <taxon>Paraglaciecola</taxon>
    </lineage>
</organism>
<dbReference type="AlphaFoldDB" id="K6YCM2"/>
<name>K6YCM2_9ALTE</name>
<dbReference type="NCBIfam" id="NF003969">
    <property type="entry name" value="PRK05463.1"/>
    <property type="match status" value="1"/>
</dbReference>
<dbReference type="HAMAP" id="MF_01830">
    <property type="entry name" value="Hydro_lyase"/>
    <property type="match status" value="1"/>
</dbReference>
<dbReference type="InterPro" id="IPR038021">
    <property type="entry name" value="Putative_hydro-lyase"/>
</dbReference>
<reference evidence="4 5" key="1">
    <citation type="journal article" date="2017" name="Antonie Van Leeuwenhoek">
        <title>Rhizobium rhizosphaerae sp. nov., a novel species isolated from rice rhizosphere.</title>
        <authorList>
            <person name="Zhao J.J."/>
            <person name="Zhang J."/>
            <person name="Zhang R.J."/>
            <person name="Zhang C.W."/>
            <person name="Yin H.Q."/>
            <person name="Zhang X.X."/>
        </authorList>
    </citation>
    <scope>NUCLEOTIDE SEQUENCE [LARGE SCALE GENOMIC DNA]</scope>
    <source>
        <strain evidence="4 5">BSs20135</strain>
    </source>
</reference>
<dbReference type="STRING" id="493475.GARC_4758"/>
<evidence type="ECO:0000256" key="3">
    <source>
        <dbReference type="HAMAP-Rule" id="MF_01830"/>
    </source>
</evidence>
<comment type="similarity">
    <text evidence="1 3">Belongs to the D-glutamate cyclase family.</text>
</comment>
<dbReference type="GO" id="GO:0047820">
    <property type="term" value="F:D-glutamate cyclase activity"/>
    <property type="evidence" value="ECO:0007669"/>
    <property type="project" value="TreeGrafter"/>
</dbReference>
<protein>
    <recommendedName>
        <fullName evidence="3">Putative hydro-lyase GARC_4758</fullName>
        <ecNumber evidence="3">4.2.1.-</ecNumber>
    </recommendedName>
</protein>
<evidence type="ECO:0000256" key="1">
    <source>
        <dbReference type="ARBA" id="ARBA00007896"/>
    </source>
</evidence>